<feature type="transmembrane region" description="Helical" evidence="1">
    <location>
        <begin position="6"/>
        <end position="32"/>
    </location>
</feature>
<feature type="transmembrane region" description="Helical" evidence="1">
    <location>
        <begin position="39"/>
        <end position="59"/>
    </location>
</feature>
<protein>
    <submittedName>
        <fullName evidence="2">Uncharacterized protein</fullName>
    </submittedName>
</protein>
<evidence type="ECO:0000256" key="1">
    <source>
        <dbReference type="SAM" id="Phobius"/>
    </source>
</evidence>
<gene>
    <name evidence="2" type="ORF">FC26_GL001248</name>
</gene>
<dbReference type="Proteomes" id="UP000051733">
    <property type="component" value="Unassembled WGS sequence"/>
</dbReference>
<evidence type="ECO:0000313" key="3">
    <source>
        <dbReference type="Proteomes" id="UP000051733"/>
    </source>
</evidence>
<keyword evidence="1" id="KW-0472">Membrane</keyword>
<keyword evidence="1" id="KW-0812">Transmembrane</keyword>
<keyword evidence="1" id="KW-1133">Transmembrane helix</keyword>
<sequence length="64" mass="7343">MNNQLVAWLTALSAMDKGVIAVWGLMLLAYGINRQHPKWFRGSGLLLVIVTILSLIYFWKTYFV</sequence>
<proteinExistence type="predicted"/>
<keyword evidence="3" id="KW-1185">Reference proteome</keyword>
<dbReference type="AlphaFoldDB" id="A0A0R2A537"/>
<evidence type="ECO:0000313" key="2">
    <source>
        <dbReference type="EMBL" id="KRM61807.1"/>
    </source>
</evidence>
<organism evidence="2 3">
    <name type="scientific">Paucilactobacillus vaccinostercus DSM 20634</name>
    <dbReference type="NCBI Taxonomy" id="1423813"/>
    <lineage>
        <taxon>Bacteria</taxon>
        <taxon>Bacillati</taxon>
        <taxon>Bacillota</taxon>
        <taxon>Bacilli</taxon>
        <taxon>Lactobacillales</taxon>
        <taxon>Lactobacillaceae</taxon>
        <taxon>Paucilactobacillus</taxon>
    </lineage>
</organism>
<dbReference type="EMBL" id="AYYY01000020">
    <property type="protein sequence ID" value="KRM61807.1"/>
    <property type="molecule type" value="Genomic_DNA"/>
</dbReference>
<dbReference type="PATRIC" id="fig|1423813.3.peg.1271"/>
<reference evidence="2 3" key="1">
    <citation type="journal article" date="2015" name="Genome Announc.">
        <title>Expanding the biotechnology potential of lactobacilli through comparative genomics of 213 strains and associated genera.</title>
        <authorList>
            <person name="Sun Z."/>
            <person name="Harris H.M."/>
            <person name="McCann A."/>
            <person name="Guo C."/>
            <person name="Argimon S."/>
            <person name="Zhang W."/>
            <person name="Yang X."/>
            <person name="Jeffery I.B."/>
            <person name="Cooney J.C."/>
            <person name="Kagawa T.F."/>
            <person name="Liu W."/>
            <person name="Song Y."/>
            <person name="Salvetti E."/>
            <person name="Wrobel A."/>
            <person name="Rasinkangas P."/>
            <person name="Parkhill J."/>
            <person name="Rea M.C."/>
            <person name="O'Sullivan O."/>
            <person name="Ritari J."/>
            <person name="Douillard F.P."/>
            <person name="Paul Ross R."/>
            <person name="Yang R."/>
            <person name="Briner A.E."/>
            <person name="Felis G.E."/>
            <person name="de Vos W.M."/>
            <person name="Barrangou R."/>
            <person name="Klaenhammer T.R."/>
            <person name="Caufield P.W."/>
            <person name="Cui Y."/>
            <person name="Zhang H."/>
            <person name="O'Toole P.W."/>
        </authorList>
    </citation>
    <scope>NUCLEOTIDE SEQUENCE [LARGE SCALE GENOMIC DNA]</scope>
    <source>
        <strain evidence="2 3">DSM 20634</strain>
    </source>
</reference>
<accession>A0A0R2A537</accession>
<dbReference type="RefSeq" id="WP_057778169.1">
    <property type="nucleotide sequence ID" value="NZ_AYYY01000020.1"/>
</dbReference>
<name>A0A0R2A537_9LACO</name>
<comment type="caution">
    <text evidence="2">The sequence shown here is derived from an EMBL/GenBank/DDBJ whole genome shotgun (WGS) entry which is preliminary data.</text>
</comment>